<dbReference type="PROSITE" id="PS51257">
    <property type="entry name" value="PROKAR_LIPOPROTEIN"/>
    <property type="match status" value="1"/>
</dbReference>
<evidence type="ECO:0000256" key="1">
    <source>
        <dbReference type="SAM" id="Phobius"/>
    </source>
</evidence>
<reference evidence="2" key="1">
    <citation type="journal article" date="2020" name="bioRxiv">
        <title>Comparative genomics of Chlamydomonas.</title>
        <authorList>
            <person name="Craig R.J."/>
            <person name="Hasan A.R."/>
            <person name="Ness R.W."/>
            <person name="Keightley P.D."/>
        </authorList>
    </citation>
    <scope>NUCLEOTIDE SEQUENCE</scope>
    <source>
        <strain evidence="2">SAG 7.73</strain>
    </source>
</reference>
<organism evidence="2 3">
    <name type="scientific">Chlamydomonas incerta</name>
    <dbReference type="NCBI Taxonomy" id="51695"/>
    <lineage>
        <taxon>Eukaryota</taxon>
        <taxon>Viridiplantae</taxon>
        <taxon>Chlorophyta</taxon>
        <taxon>core chlorophytes</taxon>
        <taxon>Chlorophyceae</taxon>
        <taxon>CS clade</taxon>
        <taxon>Chlamydomonadales</taxon>
        <taxon>Chlamydomonadaceae</taxon>
        <taxon>Chlamydomonas</taxon>
    </lineage>
</organism>
<proteinExistence type="predicted"/>
<gene>
    <name evidence="2" type="ORF">HXX76_000055</name>
</gene>
<dbReference type="Proteomes" id="UP000650467">
    <property type="component" value="Unassembled WGS sequence"/>
</dbReference>
<dbReference type="EMBL" id="JAEHOC010000001">
    <property type="protein sequence ID" value="KAG2445435.1"/>
    <property type="molecule type" value="Genomic_DNA"/>
</dbReference>
<keyword evidence="1" id="KW-1133">Transmembrane helix</keyword>
<feature type="transmembrane region" description="Helical" evidence="1">
    <location>
        <begin position="61"/>
        <end position="79"/>
    </location>
</feature>
<keyword evidence="1" id="KW-0472">Membrane</keyword>
<feature type="transmembrane region" description="Helical" evidence="1">
    <location>
        <begin position="178"/>
        <end position="203"/>
    </location>
</feature>
<name>A0A835WDH7_CHLIN</name>
<dbReference type="AlphaFoldDB" id="A0A835WDH7"/>
<sequence>MLEARQFLGYGGGASSGAGRSGLGSGWVVAAACLLPLVVLVLPAALELIGPETGASWREGIVRLTHVALVAALCLYGAYGGRPGGGGGGGDEAWQLPLQAAGRALASLVVVLQPASYGMRFANGYCCWVLDALLLTLVHWRSAGTLEAERGGGSGGRSGGVLGGGAERWGVCWAPASWVGAVAPAVAAVLASGALTAVVDAAWRLHFLRRYPQQRPGSQPRREARSRQ</sequence>
<protein>
    <submittedName>
        <fullName evidence="2">Uncharacterized protein</fullName>
    </submittedName>
</protein>
<comment type="caution">
    <text evidence="2">The sequence shown here is derived from an EMBL/GenBank/DDBJ whole genome shotgun (WGS) entry which is preliminary data.</text>
</comment>
<dbReference type="OrthoDB" id="563323at2759"/>
<keyword evidence="1" id="KW-0812">Transmembrane</keyword>
<accession>A0A835WDH7</accession>
<feature type="transmembrane region" description="Helical" evidence="1">
    <location>
        <begin position="27"/>
        <end position="49"/>
    </location>
</feature>
<keyword evidence="3" id="KW-1185">Reference proteome</keyword>
<evidence type="ECO:0000313" key="3">
    <source>
        <dbReference type="Proteomes" id="UP000650467"/>
    </source>
</evidence>
<evidence type="ECO:0000313" key="2">
    <source>
        <dbReference type="EMBL" id="KAG2445435.1"/>
    </source>
</evidence>